<evidence type="ECO:0000256" key="2">
    <source>
        <dbReference type="ARBA" id="ARBA00022803"/>
    </source>
</evidence>
<dbReference type="SMART" id="SM00028">
    <property type="entry name" value="TPR"/>
    <property type="match status" value="13"/>
</dbReference>
<dbReference type="InterPro" id="IPR019734">
    <property type="entry name" value="TPR_rpt"/>
</dbReference>
<dbReference type="OrthoDB" id="421075at2759"/>
<dbReference type="Pfam" id="PF14559">
    <property type="entry name" value="TPR_19"/>
    <property type="match status" value="2"/>
</dbReference>
<sequence>MSSAKAQLKAINELIKQQKFDEAVQQAESIVQKDPKNYQAHIFLGFALDKKGQADEAEKVYLAATRLRPAELPAWQGLIKGYERQATRKLAEYQSAVVKLAELYRDADQMYKCQDLVDKFVDFVRMKGDRMQYVAALDVILPGSPIYPALEARVPHPSKTYDIMAQIVEAEDKKLINTLIGERRTRIGARLSQVTLDVKREVYTESKLGHIYRQMIDWATDDDVRRNYEEKLIQYCYERLLVFQGKEKSEELKTVIKLANDMVIIKHPFKLAWDITIDWQDHKEVKEWDPTVLADYCTFFPDSDLCRVLTGYLSSDISPFPKQLLEQKGANPSSPNGAEDESEDDEEGGVPSTFIPPTDEERLFIMTEGITGADSLLAYRMMGEYYEFLEEHESNVELMRKAQSHVKDQRLKSGLSFQNTEDAFSVHLGTALVFYQSPRNHQEAKKLFDLVLEHDPASTPAMIGIGLIYEEEEEYDEAIGFLERALKRAPDNLRVMAEAAWVKALNGDHATAKDELERALSLLEEKKGASKDLVAQTHYRLGMCIWNLDTSKAARKDRKGAYAHFMAALRTNLSYAPTYTSLGIFYADYNNDKKRARSCFLKAVELSSSEVESAERLARSFADDGDWDRVELVAQRVVDSGKVRPPPGSKRKGISWPFAALGVAQLNKQDFAKSIVSFQAALRIAPNDYHSWVGLGESYHSSGRHVAATKAIQQAQSLEESGGAERLGDTWFTKFMLANIKRELGDFDASIALYQEVITGRADEEGVAIALMQTMVDNALDCLEKGQYGKAVKLAVDTLEYATTAPGAISTTFNFWKAVADACSVFSSVQGRTADFPLEAVQKLFDGLAPADYDTMKDIDHVGPEVILAKGLFSDDEKIGVELTRCIHATLVAHKRALHGSAHDIHAQAVSHYNLGWAEYRAHLSLPDQLRKKASRYQKAAIRCFKRAIELEAGNSEFWNALGVATSELNPSVAQHAFVRSLFLNERSAHAWTNLGTLALLQNDVQFANEAFSRAQSNDHDYAHAWVGQGFVALLLGDIKEARALFTHAMEISESSSLVSREQFAIAVFDNIMTAPTDLRIMSLLQPLFALTQIQALKPQNLEYGHLLSMFQERIGSSTDPVKVLEQLCTKLEADYEVSESTLSLKRFALAKTDLARAYLASGAYASAVECGEMALELTSDESDSELSTEERNKARLSAHLTVGLARYYEKDVNEAVGYFETALEESNHDPDAVCVLAQVLWATGTEDAREKARTMLFEVIEQRPEHVQSVILLGIIALLDDDSESLEAVVAELLTLRTSEKVTAIEQSQIGDVLQAIAALSKDAEDVGVDVLTQAQTDIMLHPDLPHGWSNLAEISGDSDYPSDMALRVALKGIAPRGQLGADELAAAHSGTRKAADAQRALMIAPWSAAGWESMVDAISGR</sequence>
<evidence type="ECO:0000256" key="1">
    <source>
        <dbReference type="ARBA" id="ARBA00022737"/>
    </source>
</evidence>
<reference evidence="5 6" key="1">
    <citation type="submission" date="2019-06" db="EMBL/GenBank/DDBJ databases">
        <title>Draft genome sequence of the filamentous fungus Phialemoniopsis curvata isolated from diesel fuel.</title>
        <authorList>
            <person name="Varaljay V.A."/>
            <person name="Lyon W.J."/>
            <person name="Crouch A.L."/>
            <person name="Drake C.E."/>
            <person name="Hollomon J.M."/>
            <person name="Nadeau L.J."/>
            <person name="Nunn H.S."/>
            <person name="Stevenson B.S."/>
            <person name="Bojanowski C.L."/>
            <person name="Crookes-Goodson W.J."/>
        </authorList>
    </citation>
    <scope>NUCLEOTIDE SEQUENCE [LARGE SCALE GENOMIC DNA]</scope>
    <source>
        <strain evidence="5 6">D216</strain>
    </source>
</reference>
<dbReference type="InterPro" id="IPR039226">
    <property type="entry name" value="Ski3/TTC37"/>
</dbReference>
<accession>A0A507BHI2</accession>
<dbReference type="PANTHER" id="PTHR15704:SF7">
    <property type="entry name" value="SUPERKILLER COMPLEX PROTEIN 3"/>
    <property type="match status" value="1"/>
</dbReference>
<dbReference type="InterPro" id="IPR011990">
    <property type="entry name" value="TPR-like_helical_dom_sf"/>
</dbReference>
<dbReference type="RefSeq" id="XP_030999955.1">
    <property type="nucleotide sequence ID" value="XM_031136977.1"/>
</dbReference>
<evidence type="ECO:0000313" key="6">
    <source>
        <dbReference type="Proteomes" id="UP000319257"/>
    </source>
</evidence>
<dbReference type="InParanoid" id="A0A507BHI2"/>
<feature type="repeat" description="TPR" evidence="3">
    <location>
        <begin position="1023"/>
        <end position="1056"/>
    </location>
</feature>
<comment type="caution">
    <text evidence="5">The sequence shown here is derived from an EMBL/GenBank/DDBJ whole genome shotgun (WGS) entry which is preliminary data.</text>
</comment>
<feature type="compositionally biased region" description="Acidic residues" evidence="4">
    <location>
        <begin position="338"/>
        <end position="348"/>
    </location>
</feature>
<dbReference type="Gene3D" id="1.25.40.10">
    <property type="entry name" value="Tetratricopeptide repeat domain"/>
    <property type="match status" value="5"/>
</dbReference>
<dbReference type="PROSITE" id="PS50293">
    <property type="entry name" value="TPR_REGION"/>
    <property type="match status" value="1"/>
</dbReference>
<dbReference type="GO" id="GO:0006401">
    <property type="term" value="P:RNA catabolic process"/>
    <property type="evidence" value="ECO:0007669"/>
    <property type="project" value="InterPro"/>
</dbReference>
<dbReference type="STRING" id="1093900.A0A507BHI2"/>
<dbReference type="Proteomes" id="UP000319257">
    <property type="component" value="Unassembled WGS sequence"/>
</dbReference>
<dbReference type="PROSITE" id="PS50005">
    <property type="entry name" value="TPR"/>
    <property type="match status" value="3"/>
</dbReference>
<dbReference type="GO" id="GO:0055087">
    <property type="term" value="C:Ski complex"/>
    <property type="evidence" value="ECO:0007669"/>
    <property type="project" value="InterPro"/>
</dbReference>
<keyword evidence="1" id="KW-0677">Repeat</keyword>
<feature type="repeat" description="TPR" evidence="3">
    <location>
        <begin position="459"/>
        <end position="492"/>
    </location>
</feature>
<evidence type="ECO:0000256" key="3">
    <source>
        <dbReference type="PROSITE-ProRule" id="PRU00339"/>
    </source>
</evidence>
<feature type="region of interest" description="Disordered" evidence="4">
    <location>
        <begin position="325"/>
        <end position="357"/>
    </location>
</feature>
<evidence type="ECO:0008006" key="7">
    <source>
        <dbReference type="Google" id="ProtNLM"/>
    </source>
</evidence>
<dbReference type="InterPro" id="IPR040962">
    <property type="entry name" value="TPR_22"/>
</dbReference>
<evidence type="ECO:0000313" key="5">
    <source>
        <dbReference type="EMBL" id="TPX18244.1"/>
    </source>
</evidence>
<organism evidence="5 6">
    <name type="scientific">Thyridium curvatum</name>
    <dbReference type="NCBI Taxonomy" id="1093900"/>
    <lineage>
        <taxon>Eukaryota</taxon>
        <taxon>Fungi</taxon>
        <taxon>Dikarya</taxon>
        <taxon>Ascomycota</taxon>
        <taxon>Pezizomycotina</taxon>
        <taxon>Sordariomycetes</taxon>
        <taxon>Sordariomycetidae</taxon>
        <taxon>Thyridiales</taxon>
        <taxon>Thyridiaceae</taxon>
        <taxon>Thyridium</taxon>
    </lineage>
</organism>
<dbReference type="PANTHER" id="PTHR15704">
    <property type="entry name" value="SUPERKILLER 3 PROTEIN-RELATED"/>
    <property type="match status" value="1"/>
</dbReference>
<dbReference type="Pfam" id="PF13432">
    <property type="entry name" value="TPR_16"/>
    <property type="match status" value="1"/>
</dbReference>
<dbReference type="SUPFAM" id="SSF48452">
    <property type="entry name" value="TPR-like"/>
    <property type="match status" value="5"/>
</dbReference>
<protein>
    <recommendedName>
        <fullName evidence="7">Superkiller protein 3</fullName>
    </recommendedName>
</protein>
<name>A0A507BHI2_9PEZI</name>
<proteinExistence type="predicted"/>
<gene>
    <name evidence="5" type="ORF">E0L32_002753</name>
</gene>
<dbReference type="FunCoup" id="A0A507BHI2">
    <property type="interactions" value="485"/>
</dbReference>
<keyword evidence="2 3" id="KW-0802">TPR repeat</keyword>
<dbReference type="EMBL" id="SKBQ01000011">
    <property type="protein sequence ID" value="TPX18244.1"/>
    <property type="molecule type" value="Genomic_DNA"/>
</dbReference>
<dbReference type="Pfam" id="PF18833">
    <property type="entry name" value="TPR_22"/>
    <property type="match status" value="1"/>
</dbReference>
<feature type="repeat" description="TPR" evidence="3">
    <location>
        <begin position="655"/>
        <end position="688"/>
    </location>
</feature>
<dbReference type="GeneID" id="41970200"/>
<keyword evidence="6" id="KW-1185">Reference proteome</keyword>
<evidence type="ECO:0000256" key="4">
    <source>
        <dbReference type="SAM" id="MobiDB-lite"/>
    </source>
</evidence>